<dbReference type="EMBL" id="JBHTOD010000010">
    <property type="protein sequence ID" value="MFD1456361.1"/>
    <property type="molecule type" value="Genomic_DNA"/>
</dbReference>
<keyword evidence="2" id="KW-0547">Nucleotide-binding</keyword>
<keyword evidence="3" id="KW-1185">Reference proteome</keyword>
<evidence type="ECO:0000313" key="2">
    <source>
        <dbReference type="EMBL" id="MFD1456361.1"/>
    </source>
</evidence>
<dbReference type="Proteomes" id="UP001597189">
    <property type="component" value="Unassembled WGS sequence"/>
</dbReference>
<protein>
    <submittedName>
        <fullName evidence="2">ATP-binding protein</fullName>
    </submittedName>
</protein>
<dbReference type="Pfam" id="PF01935">
    <property type="entry name" value="DUF87"/>
    <property type="match status" value="1"/>
</dbReference>
<dbReference type="InterPro" id="IPR002789">
    <property type="entry name" value="HerA_central"/>
</dbReference>
<feature type="domain" description="Helicase HerA central" evidence="1">
    <location>
        <begin position="138"/>
        <end position="311"/>
    </location>
</feature>
<dbReference type="InterPro" id="IPR027417">
    <property type="entry name" value="P-loop_NTPase"/>
</dbReference>
<organism evidence="2 3">
    <name type="scientific">Levilactobacillus lanxiensis</name>
    <dbReference type="NCBI Taxonomy" id="2799568"/>
    <lineage>
        <taxon>Bacteria</taxon>
        <taxon>Bacillati</taxon>
        <taxon>Bacillota</taxon>
        <taxon>Bacilli</taxon>
        <taxon>Lactobacillales</taxon>
        <taxon>Lactobacillaceae</taxon>
        <taxon>Levilactobacillus</taxon>
    </lineage>
</organism>
<dbReference type="InterPro" id="IPR008571">
    <property type="entry name" value="HerA-like"/>
</dbReference>
<gene>
    <name evidence="2" type="ORF">ACFQ44_11900</name>
</gene>
<reference evidence="3" key="1">
    <citation type="journal article" date="2019" name="Int. J. Syst. Evol. Microbiol.">
        <title>The Global Catalogue of Microorganisms (GCM) 10K type strain sequencing project: providing services to taxonomists for standard genome sequencing and annotation.</title>
        <authorList>
            <consortium name="The Broad Institute Genomics Platform"/>
            <consortium name="The Broad Institute Genome Sequencing Center for Infectious Disease"/>
            <person name="Wu L."/>
            <person name="Ma J."/>
        </authorList>
    </citation>
    <scope>NUCLEOTIDE SEQUENCE [LARGE SCALE GENOMIC DNA]</scope>
    <source>
        <strain evidence="3">CCM 8979</strain>
    </source>
</reference>
<keyword evidence="2" id="KW-0067">ATP-binding</keyword>
<comment type="caution">
    <text evidence="2">The sequence shown here is derived from an EMBL/GenBank/DDBJ whole genome shotgun (WGS) entry which is preliminary data.</text>
</comment>
<proteinExistence type="predicted"/>
<dbReference type="SUPFAM" id="SSF52540">
    <property type="entry name" value="P-loop containing nucleoside triphosphate hydrolases"/>
    <property type="match status" value="1"/>
</dbReference>
<dbReference type="PANTHER" id="PTHR42957:SF1">
    <property type="entry name" value="HELICASE MJ1565-RELATED"/>
    <property type="match status" value="1"/>
</dbReference>
<evidence type="ECO:0000259" key="1">
    <source>
        <dbReference type="Pfam" id="PF01935"/>
    </source>
</evidence>
<accession>A0ABW4D6V0</accession>
<dbReference type="GO" id="GO:0005524">
    <property type="term" value="F:ATP binding"/>
    <property type="evidence" value="ECO:0007669"/>
    <property type="project" value="UniProtKB-KW"/>
</dbReference>
<name>A0ABW4D6V0_9LACO</name>
<sequence length="620" mass="70394">MQLTKRIGVIVGVDGPVASVGVYNMSNASEIIWFGDILTGPKIGALLTINQNDVKIIASVITEKVIDQQNTIRSTEFDNRYKKDSINRVIQLKTRGVIIDNTFQVTSSYVPMIGNEVTLTTKKELGEIYSVDKTTGSINIGQSILENQPVELNINTFFASHIGIFGNTGSGKSNTLQRLYFDLFHSKYKNRIFQKSQFFIIDFNGEYTGKQFDIGDKKKVFTLSTRSAGDKVFITKDYLFDADILSTLFSATAATQAPFLKKAVSLFNEKYDDMNFEFGRFVCGTLKKILTSGSSANQDSIQDWIQSCKKYVQDGSIYSEIDKIQFNSTYENYYIDTTNGKMYFNAGSEGAISDSDWIGLKGEEIEKALSNYWKSSNRTPIEKLAVFLDFQKVHRTAWGKINRDYLNPLFHRIDSVFTSLTKVIEVVDDVEDKYDPVNVFSLVHTNQEIKRVIPMMLSKMFYDFQKENTTGHGITKTKHLIIDEAHNILNNQETNFGDTWQDYRLRTFEEIIKEGRKFGFFLTISSQRPADISPTILSQVHNYVVHRLVNDRDLRMLENTMPTLDRSSFQMIPSLGKGEAVITGSAMQIPVFVKIPKIKDKEVRPASDDVVLTDLWGIDE</sequence>
<dbReference type="Gene3D" id="3.40.50.300">
    <property type="entry name" value="P-loop containing nucleotide triphosphate hydrolases"/>
    <property type="match status" value="2"/>
</dbReference>
<evidence type="ECO:0000313" key="3">
    <source>
        <dbReference type="Proteomes" id="UP001597189"/>
    </source>
</evidence>
<dbReference type="PANTHER" id="PTHR42957">
    <property type="entry name" value="HELICASE MJ1565-RELATED"/>
    <property type="match status" value="1"/>
</dbReference>
<dbReference type="RefSeq" id="WP_203646532.1">
    <property type="nucleotide sequence ID" value="NZ_BOLN01000010.1"/>
</dbReference>